<dbReference type="EMBL" id="JBBKAJ010000022">
    <property type="protein sequence ID" value="MEJ8633139.1"/>
    <property type="molecule type" value="Genomic_DNA"/>
</dbReference>
<name>A0ACC6PP14_9ACTN</name>
<protein>
    <submittedName>
        <fullName evidence="1">Uncharacterized protein</fullName>
    </submittedName>
</protein>
<reference evidence="1" key="1">
    <citation type="submission" date="2024-03" db="EMBL/GenBank/DDBJ databases">
        <title>Novel Streptomyces species of biotechnological and ecological value are a feature of Machair soil.</title>
        <authorList>
            <person name="Prole J.R."/>
            <person name="Goodfellow M."/>
            <person name="Allenby N."/>
            <person name="Ward A.C."/>
        </authorList>
    </citation>
    <scope>NUCLEOTIDE SEQUENCE</scope>
    <source>
        <strain evidence="1">MS2.AVA.5</strain>
    </source>
</reference>
<proteinExistence type="predicted"/>
<keyword evidence="2" id="KW-1185">Reference proteome</keyword>
<dbReference type="Proteomes" id="UP001377168">
    <property type="component" value="Unassembled WGS sequence"/>
</dbReference>
<comment type="caution">
    <text evidence="1">The sequence shown here is derived from an EMBL/GenBank/DDBJ whole genome shotgun (WGS) entry which is preliminary data.</text>
</comment>
<evidence type="ECO:0000313" key="2">
    <source>
        <dbReference type="Proteomes" id="UP001377168"/>
    </source>
</evidence>
<evidence type="ECO:0000313" key="1">
    <source>
        <dbReference type="EMBL" id="MEJ8633139.1"/>
    </source>
</evidence>
<organism evidence="1 2">
    <name type="scientific">Streptomyces achmelvichensis</name>
    <dbReference type="NCBI Taxonomy" id="3134111"/>
    <lineage>
        <taxon>Bacteria</taxon>
        <taxon>Bacillati</taxon>
        <taxon>Actinomycetota</taxon>
        <taxon>Actinomycetes</taxon>
        <taxon>Kitasatosporales</taxon>
        <taxon>Streptomycetaceae</taxon>
        <taxon>Streptomyces</taxon>
    </lineage>
</organism>
<accession>A0ACC6PP14</accession>
<gene>
    <name evidence="1" type="ORF">WKI67_07000</name>
</gene>
<sequence length="199" mass="22351">MTGSAAESLHACRTNLGPAPRTFDFGDKRRYLRIPLPEWIAAAEPLREILWQQNTLLREGRLVWASLVQADERLFLPGVHDHPSTVIYSPDSAAFDEHPDRLRAMAHALKAVKSAGHEDPERGAFAAMLADETHYLPRVRVPKSLAGDDEVYCTHIIVCRRHLPDGVLRSALFPLIIHPDLTPRAMMLPSRYWPPELAG</sequence>